<dbReference type="InterPro" id="IPR036388">
    <property type="entry name" value="WH-like_DNA-bd_sf"/>
</dbReference>
<dbReference type="PANTHER" id="PTHR38445">
    <property type="entry name" value="HTH-TYPE TRANSCRIPTIONAL REPRESSOR YTRA"/>
    <property type="match status" value="1"/>
</dbReference>
<dbReference type="SUPFAM" id="SSF46785">
    <property type="entry name" value="Winged helix' DNA-binding domain"/>
    <property type="match status" value="1"/>
</dbReference>
<proteinExistence type="predicted"/>
<dbReference type="Gene3D" id="1.10.10.10">
    <property type="entry name" value="Winged helix-like DNA-binding domain superfamily/Winged helix DNA-binding domain"/>
    <property type="match status" value="1"/>
</dbReference>
<dbReference type="Proteomes" id="UP001139179">
    <property type="component" value="Unassembled WGS sequence"/>
</dbReference>
<protein>
    <submittedName>
        <fullName evidence="5">GntR family transcriptional regulator</fullName>
    </submittedName>
</protein>
<accession>A0A9X2IQJ6</accession>
<evidence type="ECO:0000313" key="6">
    <source>
        <dbReference type="Proteomes" id="UP001139179"/>
    </source>
</evidence>
<keyword evidence="2" id="KW-0238">DNA-binding</keyword>
<dbReference type="InterPro" id="IPR036390">
    <property type="entry name" value="WH_DNA-bd_sf"/>
</dbReference>
<dbReference type="PROSITE" id="PS50949">
    <property type="entry name" value="HTH_GNTR"/>
    <property type="match status" value="1"/>
</dbReference>
<reference evidence="5" key="1">
    <citation type="submission" date="2022-05" db="EMBL/GenBank/DDBJ databases">
        <title>Comparative Genomics of Spacecraft Associated Microbes.</title>
        <authorList>
            <person name="Tran M.T."/>
            <person name="Wright A."/>
            <person name="Seuylemezian A."/>
            <person name="Eisen J."/>
            <person name="Coil D."/>
        </authorList>
    </citation>
    <scope>NUCLEOTIDE SEQUENCE</scope>
    <source>
        <strain evidence="5">214.1.1</strain>
    </source>
</reference>
<dbReference type="EMBL" id="JAMBOL010000036">
    <property type="protein sequence ID" value="MCM3716375.1"/>
    <property type="molecule type" value="Genomic_DNA"/>
</dbReference>
<gene>
    <name evidence="5" type="ORF">M3202_20220</name>
</gene>
<evidence type="ECO:0000256" key="3">
    <source>
        <dbReference type="ARBA" id="ARBA00023163"/>
    </source>
</evidence>
<sequence>MEEKQLPLRVNPELTFNVNTQIREQLKCLIGIGLIRTGDMLPAASQLADQLGMNRNTVNWVYNQLREEGLVTMSKGRGTQVTAQANRLYKEQASLFDLIKQTIDQAEAKELDLRQFFTTGLAYTLLLHPSSSAQARIVLIECKGHDHPFYRKAIERETGEKVETAFLEDLQEKNELCSQLAQQYHVIVTTLNHAEEVKTCFSRFNSRILVIGATVETSFLLDLAKLKQNTRVAFVCLGQAGGSWMANRVREAGLEQIRSETLGWEESGRPSDSLAKWDRIYASAAVYPELKKLAPNKVELYPMKLEASSENLLHELPGSQAGLD</sequence>
<dbReference type="SMART" id="SM00345">
    <property type="entry name" value="HTH_GNTR"/>
    <property type="match status" value="1"/>
</dbReference>
<feature type="domain" description="HTH gntR-type" evidence="4">
    <location>
        <begin position="16"/>
        <end position="84"/>
    </location>
</feature>
<dbReference type="Pfam" id="PF00392">
    <property type="entry name" value="GntR"/>
    <property type="match status" value="1"/>
</dbReference>
<dbReference type="RefSeq" id="WP_251225032.1">
    <property type="nucleotide sequence ID" value="NZ_JAMBOL010000036.1"/>
</dbReference>
<dbReference type="CDD" id="cd07377">
    <property type="entry name" value="WHTH_GntR"/>
    <property type="match status" value="1"/>
</dbReference>
<evidence type="ECO:0000256" key="1">
    <source>
        <dbReference type="ARBA" id="ARBA00023015"/>
    </source>
</evidence>
<keyword evidence="1" id="KW-0805">Transcription regulation</keyword>
<dbReference type="AlphaFoldDB" id="A0A9X2IQJ6"/>
<keyword evidence="3" id="KW-0804">Transcription</keyword>
<dbReference type="GO" id="GO:0003700">
    <property type="term" value="F:DNA-binding transcription factor activity"/>
    <property type="evidence" value="ECO:0007669"/>
    <property type="project" value="InterPro"/>
</dbReference>
<dbReference type="GO" id="GO:0003677">
    <property type="term" value="F:DNA binding"/>
    <property type="evidence" value="ECO:0007669"/>
    <property type="project" value="UniProtKB-KW"/>
</dbReference>
<evidence type="ECO:0000313" key="5">
    <source>
        <dbReference type="EMBL" id="MCM3716375.1"/>
    </source>
</evidence>
<dbReference type="InterPro" id="IPR000524">
    <property type="entry name" value="Tscrpt_reg_HTH_GntR"/>
</dbReference>
<dbReference type="PANTHER" id="PTHR38445:SF9">
    <property type="entry name" value="HTH-TYPE TRANSCRIPTIONAL REPRESSOR YTRA"/>
    <property type="match status" value="1"/>
</dbReference>
<organism evidence="5 6">
    <name type="scientific">Halalkalibacter oceani</name>
    <dbReference type="NCBI Taxonomy" id="1653776"/>
    <lineage>
        <taxon>Bacteria</taxon>
        <taxon>Bacillati</taxon>
        <taxon>Bacillota</taxon>
        <taxon>Bacilli</taxon>
        <taxon>Bacillales</taxon>
        <taxon>Bacillaceae</taxon>
        <taxon>Halalkalibacter</taxon>
    </lineage>
</organism>
<comment type="caution">
    <text evidence="5">The sequence shown here is derived from an EMBL/GenBank/DDBJ whole genome shotgun (WGS) entry which is preliminary data.</text>
</comment>
<evidence type="ECO:0000256" key="2">
    <source>
        <dbReference type="ARBA" id="ARBA00023125"/>
    </source>
</evidence>
<evidence type="ECO:0000259" key="4">
    <source>
        <dbReference type="PROSITE" id="PS50949"/>
    </source>
</evidence>
<keyword evidence="6" id="KW-1185">Reference proteome</keyword>
<dbReference type="PRINTS" id="PR00035">
    <property type="entry name" value="HTHGNTR"/>
</dbReference>
<name>A0A9X2IQJ6_9BACI</name>